<dbReference type="GO" id="GO:0010181">
    <property type="term" value="F:FMN binding"/>
    <property type="evidence" value="ECO:0007669"/>
    <property type="project" value="UniProtKB-UniRule"/>
</dbReference>
<dbReference type="NCBIfam" id="TIGR00558">
    <property type="entry name" value="pdxH"/>
    <property type="match status" value="1"/>
</dbReference>
<keyword evidence="2 5" id="KW-0285">Flavoprotein</keyword>
<dbReference type="InterPro" id="IPR011576">
    <property type="entry name" value="Pyridox_Oxase_N"/>
</dbReference>
<evidence type="ECO:0000259" key="8">
    <source>
        <dbReference type="Pfam" id="PF01243"/>
    </source>
</evidence>
<keyword evidence="4 5" id="KW-0560">Oxidoreductase</keyword>
<feature type="binding site" evidence="5 7">
    <location>
        <begin position="142"/>
        <end position="143"/>
    </location>
    <ligand>
        <name>FMN</name>
        <dbReference type="ChEBI" id="CHEBI:58210"/>
    </ligand>
</feature>
<reference evidence="10 11" key="1">
    <citation type="submission" date="2019-03" db="EMBL/GenBank/DDBJ databases">
        <title>Genomic Encyclopedia of Archaeal and Bacterial Type Strains, Phase II (KMG-II): from individual species to whole genera.</title>
        <authorList>
            <person name="Goeker M."/>
        </authorList>
    </citation>
    <scope>NUCLEOTIDE SEQUENCE [LARGE SCALE GENOMIC DNA]</scope>
    <source>
        <strain evidence="10 11">DSM 18435</strain>
    </source>
</reference>
<dbReference type="PANTHER" id="PTHR10851">
    <property type="entry name" value="PYRIDOXINE-5-PHOSPHATE OXIDASE"/>
    <property type="match status" value="1"/>
</dbReference>
<comment type="catalytic activity">
    <reaction evidence="5">
        <text>pyridoxine 5'-phosphate + O2 = pyridoxal 5'-phosphate + H2O2</text>
        <dbReference type="Rhea" id="RHEA:15149"/>
        <dbReference type="ChEBI" id="CHEBI:15379"/>
        <dbReference type="ChEBI" id="CHEBI:16240"/>
        <dbReference type="ChEBI" id="CHEBI:58589"/>
        <dbReference type="ChEBI" id="CHEBI:597326"/>
        <dbReference type="EC" id="1.4.3.5"/>
    </reaction>
</comment>
<feature type="domain" description="Pyridoxamine 5'-phosphate oxidase N-terminal" evidence="8">
    <location>
        <begin position="43"/>
        <end position="159"/>
    </location>
</feature>
<comment type="subunit">
    <text evidence="5">Homodimer.</text>
</comment>
<dbReference type="GO" id="GO:0008615">
    <property type="term" value="P:pyridoxine biosynthetic process"/>
    <property type="evidence" value="ECO:0007669"/>
    <property type="project" value="UniProtKB-UniRule"/>
</dbReference>
<evidence type="ECO:0000256" key="2">
    <source>
        <dbReference type="ARBA" id="ARBA00022630"/>
    </source>
</evidence>
<feature type="binding site" evidence="5 6">
    <location>
        <position position="125"/>
    </location>
    <ligand>
        <name>substrate</name>
    </ligand>
</feature>
<feature type="binding site" evidence="5 7">
    <location>
        <position position="187"/>
    </location>
    <ligand>
        <name>FMN</name>
        <dbReference type="ChEBI" id="CHEBI:58210"/>
    </ligand>
</feature>
<evidence type="ECO:0000259" key="9">
    <source>
        <dbReference type="Pfam" id="PF10590"/>
    </source>
</evidence>
<protein>
    <recommendedName>
        <fullName evidence="5">Pyridoxine/pyridoxamine 5'-phosphate oxidase</fullName>
        <ecNumber evidence="5">1.4.3.5</ecNumber>
    </recommendedName>
    <alternativeName>
        <fullName evidence="5">PNP/PMP oxidase</fullName>
        <shortName evidence="5">PNPOx</shortName>
    </alternativeName>
    <alternativeName>
        <fullName evidence="5">Pyridoxal 5'-phosphate synthase</fullName>
    </alternativeName>
</protein>
<comment type="caution">
    <text evidence="10">The sequence shown here is derived from an EMBL/GenBank/DDBJ whole genome shotgun (WGS) entry which is preliminary data.</text>
</comment>
<dbReference type="InterPro" id="IPR000659">
    <property type="entry name" value="Pyridox_Oxase"/>
</dbReference>
<feature type="binding site" evidence="5 7">
    <location>
        <begin position="63"/>
        <end position="68"/>
    </location>
    <ligand>
        <name>FMN</name>
        <dbReference type="ChEBI" id="CHEBI:58210"/>
    </ligand>
</feature>
<sequence length="215" mass="24617">MAKDLRSYRKSYEKSALVEETAGMDPFQLFKRWFTELEESGTVEELNTMTLVTLGVDGFPKGRVVLLKEFSDKGFVFYTNYKSEKGQAIAANPRVGISFFWPTMERQVIIKGKASKVDSSDSDAYFNSRPLGSRLGAIVSAQSKTIPSREDLENRLKELEETLPAEEVSRPEYWGGYRVIPESMEFWQGRPNRLHDRLLYTLEPGDNWGRVRLSP</sequence>
<keyword evidence="11" id="KW-1185">Reference proteome</keyword>
<dbReference type="PIRSF" id="PIRSF000190">
    <property type="entry name" value="Pyd_amn-ph_oxd"/>
    <property type="match status" value="1"/>
</dbReference>
<evidence type="ECO:0000256" key="4">
    <source>
        <dbReference type="ARBA" id="ARBA00023002"/>
    </source>
</evidence>
<feature type="binding site" evidence="5 6">
    <location>
        <position position="129"/>
    </location>
    <ligand>
        <name>substrate</name>
    </ligand>
</feature>
<feature type="binding site" evidence="5 7">
    <location>
        <position position="197"/>
    </location>
    <ligand>
        <name>FMN</name>
        <dbReference type="ChEBI" id="CHEBI:58210"/>
    </ligand>
</feature>
<feature type="binding site" evidence="5 7">
    <location>
        <begin position="78"/>
        <end position="79"/>
    </location>
    <ligand>
        <name>FMN</name>
        <dbReference type="ChEBI" id="CHEBI:58210"/>
    </ligand>
</feature>
<dbReference type="Pfam" id="PF01243">
    <property type="entry name" value="PNPOx_N"/>
    <property type="match status" value="1"/>
</dbReference>
<dbReference type="UniPathway" id="UPA01068">
    <property type="reaction ID" value="UER00304"/>
</dbReference>
<evidence type="ECO:0000256" key="1">
    <source>
        <dbReference type="ARBA" id="ARBA00007301"/>
    </source>
</evidence>
<evidence type="ECO:0000313" key="10">
    <source>
        <dbReference type="EMBL" id="TDQ31006.1"/>
    </source>
</evidence>
<feature type="binding site" evidence="6">
    <location>
        <begin position="9"/>
        <end position="12"/>
    </location>
    <ligand>
        <name>substrate</name>
    </ligand>
</feature>
<dbReference type="EC" id="1.4.3.5" evidence="5"/>
<comment type="caution">
    <text evidence="5">Lacks conserved residue(s) required for the propagation of feature annotation.</text>
</comment>
<dbReference type="InterPro" id="IPR019740">
    <property type="entry name" value="Pyridox_Oxase_CS"/>
</dbReference>
<evidence type="ECO:0000256" key="7">
    <source>
        <dbReference type="PIRSR" id="PIRSR000190-2"/>
    </source>
</evidence>
<comment type="catalytic activity">
    <reaction evidence="5">
        <text>pyridoxamine 5'-phosphate + O2 + H2O = pyridoxal 5'-phosphate + H2O2 + NH4(+)</text>
        <dbReference type="Rhea" id="RHEA:15817"/>
        <dbReference type="ChEBI" id="CHEBI:15377"/>
        <dbReference type="ChEBI" id="CHEBI:15379"/>
        <dbReference type="ChEBI" id="CHEBI:16240"/>
        <dbReference type="ChEBI" id="CHEBI:28938"/>
        <dbReference type="ChEBI" id="CHEBI:58451"/>
        <dbReference type="ChEBI" id="CHEBI:597326"/>
        <dbReference type="EC" id="1.4.3.5"/>
    </reaction>
</comment>
<dbReference type="Gene3D" id="2.30.110.10">
    <property type="entry name" value="Electron Transport, Fmn-binding Protein, Chain A"/>
    <property type="match status" value="1"/>
</dbReference>
<name>A0A4R6TJK1_9FLAO</name>
<dbReference type="PANTHER" id="PTHR10851:SF0">
    <property type="entry name" value="PYRIDOXINE-5'-PHOSPHATE OXIDASE"/>
    <property type="match status" value="1"/>
</dbReference>
<dbReference type="InterPro" id="IPR012349">
    <property type="entry name" value="Split_barrel_FMN-bd"/>
</dbReference>
<dbReference type="AlphaFoldDB" id="A0A4R6TJK1"/>
<evidence type="ECO:0000256" key="5">
    <source>
        <dbReference type="HAMAP-Rule" id="MF_01629"/>
    </source>
</evidence>
<dbReference type="SUPFAM" id="SSF50475">
    <property type="entry name" value="FMN-binding split barrel"/>
    <property type="match status" value="1"/>
</dbReference>
<comment type="function">
    <text evidence="5">Catalyzes the oxidation of either pyridoxine 5'-phosphate (PNP) or pyridoxamine 5'-phosphate (PMP) into pyridoxal 5'-phosphate (PLP).</text>
</comment>
<feature type="binding site" evidence="5 7">
    <location>
        <position position="85"/>
    </location>
    <ligand>
        <name>FMN</name>
        <dbReference type="ChEBI" id="CHEBI:58210"/>
    </ligand>
</feature>
<accession>A0A4R6TJK1</accession>
<organism evidence="10 11">
    <name type="scientific">Zeaxanthinibacter enoshimensis</name>
    <dbReference type="NCBI Taxonomy" id="392009"/>
    <lineage>
        <taxon>Bacteria</taxon>
        <taxon>Pseudomonadati</taxon>
        <taxon>Bacteroidota</taxon>
        <taxon>Flavobacteriia</taxon>
        <taxon>Flavobacteriales</taxon>
        <taxon>Flavobacteriaceae</taxon>
        <taxon>Zeaxanthinibacter</taxon>
    </lineage>
</organism>
<keyword evidence="5" id="KW-0664">Pyridoxine biosynthesis</keyword>
<dbReference type="InterPro" id="IPR019576">
    <property type="entry name" value="Pyridoxamine_oxidase_dimer_C"/>
</dbReference>
<dbReference type="HAMAP" id="MF_01629">
    <property type="entry name" value="PdxH"/>
    <property type="match status" value="1"/>
</dbReference>
<gene>
    <name evidence="5" type="primary">pdxH</name>
    <name evidence="10" type="ORF">CLV82_1704</name>
</gene>
<dbReference type="Pfam" id="PF10590">
    <property type="entry name" value="PNP_phzG_C"/>
    <property type="match status" value="1"/>
</dbReference>
<dbReference type="EMBL" id="SNYI01000002">
    <property type="protein sequence ID" value="TDQ31006.1"/>
    <property type="molecule type" value="Genomic_DNA"/>
</dbReference>
<feature type="binding site" evidence="5 6">
    <location>
        <begin position="193"/>
        <end position="195"/>
    </location>
    <ligand>
        <name>substrate</name>
    </ligand>
</feature>
<feature type="binding site" evidence="5 6">
    <location>
        <position position="133"/>
    </location>
    <ligand>
        <name>substrate</name>
    </ligand>
</feature>
<dbReference type="RefSeq" id="WP_133643866.1">
    <property type="nucleotide sequence ID" value="NZ_SNYI01000002.1"/>
</dbReference>
<evidence type="ECO:0000256" key="3">
    <source>
        <dbReference type="ARBA" id="ARBA00022643"/>
    </source>
</evidence>
<dbReference type="OrthoDB" id="9780392at2"/>
<dbReference type="PROSITE" id="PS01064">
    <property type="entry name" value="PYRIDOX_OXIDASE"/>
    <property type="match status" value="1"/>
</dbReference>
<dbReference type="NCBIfam" id="NF004231">
    <property type="entry name" value="PRK05679.1"/>
    <property type="match status" value="1"/>
</dbReference>
<feature type="domain" description="Pyridoxine 5'-phosphate oxidase dimerisation C-terminal" evidence="9">
    <location>
        <begin position="174"/>
        <end position="215"/>
    </location>
</feature>
<comment type="pathway">
    <text evidence="5">Cofactor metabolism; pyridoxal 5'-phosphate salvage; pyridoxal 5'-phosphate from pyridoxine 5'-phosphate: step 1/1.</text>
</comment>
<proteinExistence type="inferred from homology"/>
<evidence type="ECO:0000313" key="11">
    <source>
        <dbReference type="Proteomes" id="UP000295468"/>
    </source>
</evidence>
<comment type="cofactor">
    <cofactor evidence="5 7">
        <name>FMN</name>
        <dbReference type="ChEBI" id="CHEBI:58210"/>
    </cofactor>
    <text evidence="5 7">Binds 1 FMN per subunit.</text>
</comment>
<feature type="binding site" evidence="5 6">
    <location>
        <position position="68"/>
    </location>
    <ligand>
        <name>substrate</name>
    </ligand>
</feature>
<dbReference type="GO" id="GO:0004733">
    <property type="term" value="F:pyridoxamine phosphate oxidase activity"/>
    <property type="evidence" value="ECO:0007669"/>
    <property type="project" value="UniProtKB-UniRule"/>
</dbReference>
<evidence type="ECO:0000256" key="6">
    <source>
        <dbReference type="PIRSR" id="PIRSR000190-1"/>
    </source>
</evidence>
<comment type="similarity">
    <text evidence="1 5">Belongs to the pyridoxamine 5'-phosphate oxidase family.</text>
</comment>
<feature type="binding site" evidence="5 7">
    <location>
        <position position="107"/>
    </location>
    <ligand>
        <name>FMN</name>
        <dbReference type="ChEBI" id="CHEBI:58210"/>
    </ligand>
</feature>
<keyword evidence="3 5" id="KW-0288">FMN</keyword>
<dbReference type="Proteomes" id="UP000295468">
    <property type="component" value="Unassembled WGS sequence"/>
</dbReference>
<comment type="pathway">
    <text evidence="5">Cofactor metabolism; pyridoxal 5'-phosphate salvage; pyridoxal 5'-phosphate from pyridoxamine 5'-phosphate: step 1/1.</text>
</comment>